<dbReference type="CDD" id="cd01392">
    <property type="entry name" value="HTH_LacI"/>
    <property type="match status" value="1"/>
</dbReference>
<dbReference type="InterPro" id="IPR001761">
    <property type="entry name" value="Peripla_BP/Lac1_sug-bd_dom"/>
</dbReference>
<keyword evidence="1" id="KW-0678">Repressor</keyword>
<dbReference type="Pfam" id="PF00532">
    <property type="entry name" value="Peripla_BP_1"/>
    <property type="match status" value="1"/>
</dbReference>
<reference evidence="7" key="1">
    <citation type="submission" date="2011-05" db="EMBL/GenBank/DDBJ databases">
        <title>Complete sequence of Desulfotomaculum ruminis DSM 2154.</title>
        <authorList>
            <person name="Lucas S."/>
            <person name="Copeland A."/>
            <person name="Lapidus A."/>
            <person name="Cheng J.-F."/>
            <person name="Goodwin L."/>
            <person name="Pitluck S."/>
            <person name="Lu M."/>
            <person name="Detter J.C."/>
            <person name="Han C."/>
            <person name="Tapia R."/>
            <person name="Land M."/>
            <person name="Hauser L."/>
            <person name="Kyrpides N."/>
            <person name="Ivanova N."/>
            <person name="Mikhailova N."/>
            <person name="Pagani I."/>
            <person name="Stams A.J.M."/>
            <person name="Plugge C.M."/>
            <person name="Muyzer G."/>
            <person name="Kuever J."/>
            <person name="Parshina S.N."/>
            <person name="Ivanova A.E."/>
            <person name="Nazina T.N."/>
            <person name="Brambilla E."/>
            <person name="Spring S."/>
            <person name="Klenk H.-P."/>
            <person name="Woyke T."/>
        </authorList>
    </citation>
    <scope>NUCLEOTIDE SEQUENCE [LARGE SCALE GENOMIC DNA]</scope>
    <source>
        <strain evidence="7">ATCC 23193 / DSM 2154 / NCIB 8452 / DL</strain>
    </source>
</reference>
<keyword evidence="4" id="KW-0804">Transcription</keyword>
<feature type="domain" description="HTH lacI-type" evidence="5">
    <location>
        <begin position="4"/>
        <end position="58"/>
    </location>
</feature>
<evidence type="ECO:0000313" key="7">
    <source>
        <dbReference type="Proteomes" id="UP000009234"/>
    </source>
</evidence>
<gene>
    <name evidence="6" type="ordered locus">Desru_1460</name>
</gene>
<evidence type="ECO:0000256" key="3">
    <source>
        <dbReference type="ARBA" id="ARBA00023125"/>
    </source>
</evidence>
<dbReference type="HOGENOM" id="CLU_037628_6_1_9"/>
<dbReference type="InterPro" id="IPR028082">
    <property type="entry name" value="Peripla_BP_I"/>
</dbReference>
<dbReference type="PROSITE" id="PS50932">
    <property type="entry name" value="HTH_LACI_2"/>
    <property type="match status" value="1"/>
</dbReference>
<proteinExistence type="predicted"/>
<dbReference type="PROSITE" id="PS00356">
    <property type="entry name" value="HTH_LACI_1"/>
    <property type="match status" value="1"/>
</dbReference>
<dbReference type="KEGG" id="dru:Desru_1460"/>
<protein>
    <submittedName>
        <fullName evidence="6">Periplasmic binding protein/LacI transcriptional regulator</fullName>
    </submittedName>
</protein>
<dbReference type="GO" id="GO:0000976">
    <property type="term" value="F:transcription cis-regulatory region binding"/>
    <property type="evidence" value="ECO:0007669"/>
    <property type="project" value="TreeGrafter"/>
</dbReference>
<dbReference type="SMART" id="SM00354">
    <property type="entry name" value="HTH_LACI"/>
    <property type="match status" value="1"/>
</dbReference>
<keyword evidence="3" id="KW-0238">DNA-binding</keyword>
<dbReference type="Proteomes" id="UP000009234">
    <property type="component" value="Chromosome"/>
</dbReference>
<dbReference type="GO" id="GO:0003700">
    <property type="term" value="F:DNA-binding transcription factor activity"/>
    <property type="evidence" value="ECO:0007669"/>
    <property type="project" value="TreeGrafter"/>
</dbReference>
<dbReference type="PRINTS" id="PR00036">
    <property type="entry name" value="HTHLACI"/>
</dbReference>
<dbReference type="InterPro" id="IPR010982">
    <property type="entry name" value="Lambda_DNA-bd_dom_sf"/>
</dbReference>
<organism evidence="6 7">
    <name type="scientific">Desulforamulus ruminis (strain ATCC 23193 / DSM 2154 / NCIMB 8452 / DL)</name>
    <name type="common">Desulfotomaculum ruminis</name>
    <dbReference type="NCBI Taxonomy" id="696281"/>
    <lineage>
        <taxon>Bacteria</taxon>
        <taxon>Bacillati</taxon>
        <taxon>Bacillota</taxon>
        <taxon>Clostridia</taxon>
        <taxon>Eubacteriales</taxon>
        <taxon>Peptococcaceae</taxon>
        <taxon>Desulforamulus</taxon>
    </lineage>
</organism>
<dbReference type="SUPFAM" id="SSF47413">
    <property type="entry name" value="lambda repressor-like DNA-binding domains"/>
    <property type="match status" value="1"/>
</dbReference>
<dbReference type="Pfam" id="PF00356">
    <property type="entry name" value="LacI"/>
    <property type="match status" value="1"/>
</dbReference>
<keyword evidence="7" id="KW-1185">Reference proteome</keyword>
<sequence length="338" mass="37604">MSKPTIEDVAKLAKVSTATVSRVINKQGGVRKATEERIAKAISQLDYIPNAVARSMVKKTTKTIGVIIPDINNPFFPLVVSGIEQQAREKGYFTVLCNTNESPEIERELTQILLERSVDGLIVTTADEDGKQLQSAIDRGIPIVAVDRAIKSFEVDTVLVGNIDGAYQATRHLILQGHKRIAIICGPQNTTPGYERFVGFKKALEEYQIPLPEDLVLEGDFKEESGFKLTQKLYSMQERPTAIFSSNNLMTVGCVKAVMETGWQMGKELAFIGFDDVDIATFVTPSLSVVSRPMRQLGELAFDILYEKMTSTGEWVRRHYVLSPELKIRQSCTIKNTN</sequence>
<dbReference type="Gene3D" id="3.40.50.2300">
    <property type="match status" value="2"/>
</dbReference>
<accession>F6DR07</accession>
<dbReference type="Gene3D" id="1.10.260.40">
    <property type="entry name" value="lambda repressor-like DNA-binding domains"/>
    <property type="match status" value="1"/>
</dbReference>
<evidence type="ECO:0000313" key="6">
    <source>
        <dbReference type="EMBL" id="AEG59726.1"/>
    </source>
</evidence>
<dbReference type="InterPro" id="IPR000843">
    <property type="entry name" value="HTH_LacI"/>
</dbReference>
<evidence type="ECO:0000256" key="4">
    <source>
        <dbReference type="ARBA" id="ARBA00023163"/>
    </source>
</evidence>
<dbReference type="RefSeq" id="WP_013841495.1">
    <property type="nucleotide sequence ID" value="NC_015589.1"/>
</dbReference>
<dbReference type="PANTHER" id="PTHR30146">
    <property type="entry name" value="LACI-RELATED TRANSCRIPTIONAL REPRESSOR"/>
    <property type="match status" value="1"/>
</dbReference>
<dbReference type="SUPFAM" id="SSF53822">
    <property type="entry name" value="Periplasmic binding protein-like I"/>
    <property type="match status" value="1"/>
</dbReference>
<dbReference type="CDD" id="cd06267">
    <property type="entry name" value="PBP1_LacI_sugar_binding-like"/>
    <property type="match status" value="1"/>
</dbReference>
<dbReference type="AlphaFoldDB" id="F6DR07"/>
<evidence type="ECO:0000259" key="5">
    <source>
        <dbReference type="PROSITE" id="PS50932"/>
    </source>
</evidence>
<reference evidence="6 7" key="2">
    <citation type="journal article" date="2012" name="Stand. Genomic Sci.">
        <title>Complete genome sequence of the sulfate-reducing firmicute Desulfotomaculum ruminis type strain (DL(T)).</title>
        <authorList>
            <person name="Spring S."/>
            <person name="Visser M."/>
            <person name="Lu M."/>
            <person name="Copeland A."/>
            <person name="Lapidus A."/>
            <person name="Lucas S."/>
            <person name="Cheng J.F."/>
            <person name="Han C."/>
            <person name="Tapia R."/>
            <person name="Goodwin L.A."/>
            <person name="Pitluck S."/>
            <person name="Ivanova N."/>
            <person name="Land M."/>
            <person name="Hauser L."/>
            <person name="Larimer F."/>
            <person name="Rohde M."/>
            <person name="Goker M."/>
            <person name="Detter J.C."/>
            <person name="Kyrpides N.C."/>
            <person name="Woyke T."/>
            <person name="Schaap P.J."/>
            <person name="Plugge C.M."/>
            <person name="Muyzer G."/>
            <person name="Kuever J."/>
            <person name="Pereira I.A."/>
            <person name="Parshina S.N."/>
            <person name="Bernier-Latmani R."/>
            <person name="Stams A.J."/>
            <person name="Klenk H.P."/>
        </authorList>
    </citation>
    <scope>NUCLEOTIDE SEQUENCE [LARGE SCALE GENOMIC DNA]</scope>
    <source>
        <strain evidence="7">ATCC 23193 / DSM 2154 / NCIB 8452 / DL</strain>
    </source>
</reference>
<dbReference type="OrthoDB" id="9784962at2"/>
<dbReference type="STRING" id="696281.Desru_1460"/>
<name>F6DR07_DESRL</name>
<evidence type="ECO:0000256" key="1">
    <source>
        <dbReference type="ARBA" id="ARBA00022491"/>
    </source>
</evidence>
<dbReference type="EMBL" id="CP002780">
    <property type="protein sequence ID" value="AEG59726.1"/>
    <property type="molecule type" value="Genomic_DNA"/>
</dbReference>
<dbReference type="PANTHER" id="PTHR30146:SF148">
    <property type="entry name" value="HTH-TYPE TRANSCRIPTIONAL REPRESSOR PURR-RELATED"/>
    <property type="match status" value="1"/>
</dbReference>
<dbReference type="eggNOG" id="COG1609">
    <property type="taxonomic scope" value="Bacteria"/>
</dbReference>
<keyword evidence="2" id="KW-0805">Transcription regulation</keyword>
<evidence type="ECO:0000256" key="2">
    <source>
        <dbReference type="ARBA" id="ARBA00023015"/>
    </source>
</evidence>